<name>A0A444WZH1_ARAHY</name>
<organism evidence="2 3">
    <name type="scientific">Arachis hypogaea</name>
    <name type="common">Peanut</name>
    <dbReference type="NCBI Taxonomy" id="3818"/>
    <lineage>
        <taxon>Eukaryota</taxon>
        <taxon>Viridiplantae</taxon>
        <taxon>Streptophyta</taxon>
        <taxon>Embryophyta</taxon>
        <taxon>Tracheophyta</taxon>
        <taxon>Spermatophyta</taxon>
        <taxon>Magnoliopsida</taxon>
        <taxon>eudicotyledons</taxon>
        <taxon>Gunneridae</taxon>
        <taxon>Pentapetalae</taxon>
        <taxon>rosids</taxon>
        <taxon>fabids</taxon>
        <taxon>Fabales</taxon>
        <taxon>Fabaceae</taxon>
        <taxon>Papilionoideae</taxon>
        <taxon>50 kb inversion clade</taxon>
        <taxon>dalbergioids sensu lato</taxon>
        <taxon>Dalbergieae</taxon>
        <taxon>Pterocarpus clade</taxon>
        <taxon>Arachis</taxon>
    </lineage>
</organism>
<evidence type="ECO:0000313" key="2">
    <source>
        <dbReference type="EMBL" id="RYQ82846.1"/>
    </source>
</evidence>
<feature type="region of interest" description="Disordered" evidence="1">
    <location>
        <begin position="1"/>
        <end position="21"/>
    </location>
</feature>
<dbReference type="AlphaFoldDB" id="A0A444WZH1"/>
<dbReference type="InterPro" id="IPR011009">
    <property type="entry name" value="Kinase-like_dom_sf"/>
</dbReference>
<dbReference type="Proteomes" id="UP000289738">
    <property type="component" value="Chromosome B10"/>
</dbReference>
<accession>A0A444WZH1</accession>
<dbReference type="EMBL" id="SDMP01000020">
    <property type="protein sequence ID" value="RYQ82846.1"/>
    <property type="molecule type" value="Genomic_DNA"/>
</dbReference>
<evidence type="ECO:0000313" key="3">
    <source>
        <dbReference type="Proteomes" id="UP000289738"/>
    </source>
</evidence>
<dbReference type="Gene3D" id="1.10.510.10">
    <property type="entry name" value="Transferase(Phosphotransferase) domain 1"/>
    <property type="match status" value="1"/>
</dbReference>
<keyword evidence="3" id="KW-1185">Reference proteome</keyword>
<evidence type="ECO:0000256" key="1">
    <source>
        <dbReference type="SAM" id="MobiDB-lite"/>
    </source>
</evidence>
<gene>
    <name evidence="2" type="ORF">Ahy_B10g101407</name>
</gene>
<sequence>MAVHGSGQQSLTHGGNQQPQACSHTTIFDFCPAITVRYFHCQTSSPPSLVIFSTILSPFLHGLQERSSLLLTPPLSAAALIVTPTNPAIALRLYTTIFHRLLREVVIAANIAFVGILHLKWFGVEGDYNIMAIDLFGPSLEDLFNYYNRKFTLKTVLMLADQLN</sequence>
<dbReference type="SUPFAM" id="SSF56112">
    <property type="entry name" value="Protein kinase-like (PK-like)"/>
    <property type="match status" value="1"/>
</dbReference>
<protein>
    <submittedName>
        <fullName evidence="2">Uncharacterized protein</fullName>
    </submittedName>
</protein>
<proteinExistence type="predicted"/>
<comment type="caution">
    <text evidence="2">The sequence shown here is derived from an EMBL/GenBank/DDBJ whole genome shotgun (WGS) entry which is preliminary data.</text>
</comment>
<dbReference type="STRING" id="3818.A0A444WZH1"/>
<reference evidence="2 3" key="1">
    <citation type="submission" date="2019-01" db="EMBL/GenBank/DDBJ databases">
        <title>Sequencing of cultivated peanut Arachis hypogaea provides insights into genome evolution and oil improvement.</title>
        <authorList>
            <person name="Chen X."/>
        </authorList>
    </citation>
    <scope>NUCLEOTIDE SEQUENCE [LARGE SCALE GENOMIC DNA]</scope>
    <source>
        <strain evidence="3">cv. Fuhuasheng</strain>
        <tissue evidence="2">Leaves</tissue>
    </source>
</reference>